<reference evidence="2 3" key="1">
    <citation type="submission" date="2020-10" db="EMBL/GenBank/DDBJ databases">
        <title>The Coptis chinensis genome and diversification of protoberbering-type alkaloids.</title>
        <authorList>
            <person name="Wang B."/>
            <person name="Shu S."/>
            <person name="Song C."/>
            <person name="Liu Y."/>
        </authorList>
    </citation>
    <scope>NUCLEOTIDE SEQUENCE [LARGE SCALE GENOMIC DNA]</scope>
    <source>
        <strain evidence="2">HL-2020</strain>
        <tissue evidence="2">Leaf</tissue>
    </source>
</reference>
<dbReference type="OrthoDB" id="741600at2759"/>
<name>A0A835H2J8_9MAGN</name>
<dbReference type="PANTHER" id="PTHR33984:SF10">
    <property type="entry name" value="S1 MOTIF DOMAIN-CONTAINING PROTEIN"/>
    <property type="match status" value="1"/>
</dbReference>
<gene>
    <name evidence="2" type="ORF">IFM89_034196</name>
</gene>
<dbReference type="EMBL" id="JADFTS010000009">
    <property type="protein sequence ID" value="KAF9590403.1"/>
    <property type="molecule type" value="Genomic_DNA"/>
</dbReference>
<sequence length="362" mass="40044">MGSVQTLVCVKQVKQDVPEEWDETMPLPGDIIEAVAEDKGEELFMPTKVRSELSSQLGKLNRQVDSVGLKLEEEIVHTSFRQLSCKNVVLSYKEEKSRTVVNVSEKGFRKKGVKYDWKKKVGIYLPDQRSTVVSSILFLPLPGEHTVGSTTSRSMAWFAAAGSSGAPLIFERSNSVGREMTWGTQQTFNTTINIVQGVRLWFLPGVLEIPIMLTPEPGESRFGMDIKRTEEGFICVHTVAKGSAADRAGLRQLQEQASEIGHLVMISRLEGKSLMPSMVSSSGLIHCCDSIEVKDTLAYAIEKMDCISLHIMEWADHKVPPHVPRDVGVATLRPPNDSSSPPIFSPTTKNNFDEERANLGLS</sequence>
<dbReference type="Proteomes" id="UP000631114">
    <property type="component" value="Unassembled WGS sequence"/>
</dbReference>
<keyword evidence="3" id="KW-1185">Reference proteome</keyword>
<evidence type="ECO:0000313" key="3">
    <source>
        <dbReference type="Proteomes" id="UP000631114"/>
    </source>
</evidence>
<proteinExistence type="predicted"/>
<feature type="region of interest" description="Disordered" evidence="1">
    <location>
        <begin position="330"/>
        <end position="362"/>
    </location>
</feature>
<dbReference type="AlphaFoldDB" id="A0A835H2J8"/>
<evidence type="ECO:0000256" key="1">
    <source>
        <dbReference type="SAM" id="MobiDB-lite"/>
    </source>
</evidence>
<evidence type="ECO:0000313" key="2">
    <source>
        <dbReference type="EMBL" id="KAF9590403.1"/>
    </source>
</evidence>
<accession>A0A835H2J8</accession>
<feature type="compositionally biased region" description="Polar residues" evidence="1">
    <location>
        <begin position="336"/>
        <end position="350"/>
    </location>
</feature>
<feature type="compositionally biased region" description="Basic and acidic residues" evidence="1">
    <location>
        <begin position="351"/>
        <end position="362"/>
    </location>
</feature>
<organism evidence="2 3">
    <name type="scientific">Coptis chinensis</name>
    <dbReference type="NCBI Taxonomy" id="261450"/>
    <lineage>
        <taxon>Eukaryota</taxon>
        <taxon>Viridiplantae</taxon>
        <taxon>Streptophyta</taxon>
        <taxon>Embryophyta</taxon>
        <taxon>Tracheophyta</taxon>
        <taxon>Spermatophyta</taxon>
        <taxon>Magnoliopsida</taxon>
        <taxon>Ranunculales</taxon>
        <taxon>Ranunculaceae</taxon>
        <taxon>Coptidoideae</taxon>
        <taxon>Coptis</taxon>
    </lineage>
</organism>
<dbReference type="PANTHER" id="PTHR33984">
    <property type="entry name" value="OS02G0717600 PROTEIN"/>
    <property type="match status" value="1"/>
</dbReference>
<comment type="caution">
    <text evidence="2">The sequence shown here is derived from an EMBL/GenBank/DDBJ whole genome shotgun (WGS) entry which is preliminary data.</text>
</comment>
<protein>
    <submittedName>
        <fullName evidence="2">Uncharacterized protein</fullName>
    </submittedName>
</protein>